<dbReference type="PRINTS" id="PR00046">
    <property type="entry name" value="SIGMA70FCT"/>
</dbReference>
<dbReference type="InterPro" id="IPR014284">
    <property type="entry name" value="RNA_pol_sigma-70_dom"/>
</dbReference>
<keyword evidence="5" id="KW-0804">Transcription</keyword>
<keyword evidence="4" id="KW-0238">DNA-binding</keyword>
<dbReference type="InterPro" id="IPR013324">
    <property type="entry name" value="RNA_pol_sigma_r3/r4-like"/>
</dbReference>
<name>R7QMQ5_CHOCR</name>
<dbReference type="NCBIfam" id="TIGR02937">
    <property type="entry name" value="sigma70-ECF"/>
    <property type="match status" value="1"/>
</dbReference>
<dbReference type="Gramene" id="CDF39797">
    <property type="protein sequence ID" value="CDF39797"/>
    <property type="gene ID" value="CHC_T00000401001"/>
</dbReference>
<dbReference type="InterPro" id="IPR000943">
    <property type="entry name" value="RNA_pol_sigma70"/>
</dbReference>
<dbReference type="SUPFAM" id="SSF88946">
    <property type="entry name" value="Sigma2 domain of RNA polymerase sigma factors"/>
    <property type="match status" value="1"/>
</dbReference>
<keyword evidence="3" id="KW-0731">Sigma factor</keyword>
<dbReference type="InterPro" id="IPR007624">
    <property type="entry name" value="RNA_pol_sigma70_r3"/>
</dbReference>
<dbReference type="Proteomes" id="UP000012073">
    <property type="component" value="Unassembled WGS sequence"/>
</dbReference>
<evidence type="ECO:0000259" key="6">
    <source>
        <dbReference type="PROSITE" id="PS00715"/>
    </source>
</evidence>
<dbReference type="PANTHER" id="PTHR30603">
    <property type="entry name" value="RNA POLYMERASE SIGMA FACTOR RPO"/>
    <property type="match status" value="1"/>
</dbReference>
<dbReference type="GO" id="GO:0016987">
    <property type="term" value="F:sigma factor activity"/>
    <property type="evidence" value="ECO:0007669"/>
    <property type="project" value="UniProtKB-KW"/>
</dbReference>
<dbReference type="Pfam" id="PF04542">
    <property type="entry name" value="Sigma70_r2"/>
    <property type="match status" value="1"/>
</dbReference>
<feature type="domain" description="RNA polymerase sigma-70" evidence="6">
    <location>
        <begin position="104"/>
        <end position="117"/>
    </location>
</feature>
<evidence type="ECO:0000256" key="3">
    <source>
        <dbReference type="ARBA" id="ARBA00023082"/>
    </source>
</evidence>
<dbReference type="Pfam" id="PF04539">
    <property type="entry name" value="Sigma70_r3"/>
    <property type="match status" value="1"/>
</dbReference>
<dbReference type="InterPro" id="IPR007627">
    <property type="entry name" value="RNA_pol_sigma70_r2"/>
</dbReference>
<dbReference type="GeneID" id="17317804"/>
<gene>
    <name evidence="7" type="ORF">CHC_T00000401001</name>
</gene>
<dbReference type="Gene3D" id="1.20.140.160">
    <property type="match status" value="1"/>
</dbReference>
<dbReference type="PhylomeDB" id="R7QMQ5"/>
<evidence type="ECO:0000256" key="1">
    <source>
        <dbReference type="ARBA" id="ARBA00007788"/>
    </source>
</evidence>
<dbReference type="GO" id="GO:0003677">
    <property type="term" value="F:DNA binding"/>
    <property type="evidence" value="ECO:0007669"/>
    <property type="project" value="UniProtKB-KW"/>
</dbReference>
<dbReference type="AlphaFoldDB" id="R7QMQ5"/>
<dbReference type="Gene3D" id="1.10.601.10">
    <property type="entry name" value="RNA Polymerase Primary Sigma Factor"/>
    <property type="match status" value="1"/>
</dbReference>
<dbReference type="OrthoDB" id="206108at2759"/>
<dbReference type="PANTHER" id="PTHR30603:SF47">
    <property type="entry name" value="RNA POLYMERASE SIGMA FACTOR SIGD, CHLOROPLASTIC"/>
    <property type="match status" value="1"/>
</dbReference>
<reference evidence="8" key="1">
    <citation type="journal article" date="2013" name="Proc. Natl. Acad. Sci. U.S.A.">
        <title>Genome structure and metabolic features in the red seaweed Chondrus crispus shed light on evolution of the Archaeplastida.</title>
        <authorList>
            <person name="Collen J."/>
            <person name="Porcel B."/>
            <person name="Carre W."/>
            <person name="Ball S.G."/>
            <person name="Chaparro C."/>
            <person name="Tonon T."/>
            <person name="Barbeyron T."/>
            <person name="Michel G."/>
            <person name="Noel B."/>
            <person name="Valentin K."/>
            <person name="Elias M."/>
            <person name="Artiguenave F."/>
            <person name="Arun A."/>
            <person name="Aury J.M."/>
            <person name="Barbosa-Neto J.F."/>
            <person name="Bothwell J.H."/>
            <person name="Bouget F.Y."/>
            <person name="Brillet L."/>
            <person name="Cabello-Hurtado F."/>
            <person name="Capella-Gutierrez S."/>
            <person name="Charrier B."/>
            <person name="Cladiere L."/>
            <person name="Cock J.M."/>
            <person name="Coelho S.M."/>
            <person name="Colleoni C."/>
            <person name="Czjzek M."/>
            <person name="Da Silva C."/>
            <person name="Delage L."/>
            <person name="Denoeud F."/>
            <person name="Deschamps P."/>
            <person name="Dittami S.M."/>
            <person name="Gabaldon T."/>
            <person name="Gachon C.M."/>
            <person name="Groisillier A."/>
            <person name="Herve C."/>
            <person name="Jabbari K."/>
            <person name="Katinka M."/>
            <person name="Kloareg B."/>
            <person name="Kowalczyk N."/>
            <person name="Labadie K."/>
            <person name="Leblanc C."/>
            <person name="Lopez P.J."/>
            <person name="McLachlan D.H."/>
            <person name="Meslet-Cladiere L."/>
            <person name="Moustafa A."/>
            <person name="Nehr Z."/>
            <person name="Nyvall Collen P."/>
            <person name="Panaud O."/>
            <person name="Partensky F."/>
            <person name="Poulain J."/>
            <person name="Rensing S.A."/>
            <person name="Rousvoal S."/>
            <person name="Samson G."/>
            <person name="Symeonidi A."/>
            <person name="Weissenbach J."/>
            <person name="Zambounis A."/>
            <person name="Wincker P."/>
            <person name="Boyen C."/>
        </authorList>
    </citation>
    <scope>NUCLEOTIDE SEQUENCE [LARGE SCALE GENOMIC DNA]</scope>
    <source>
        <strain evidence="8">cv. Stackhouse</strain>
    </source>
</reference>
<keyword evidence="2" id="KW-0805">Transcription regulation</keyword>
<protein>
    <recommendedName>
        <fullName evidence="6">RNA polymerase sigma-70 domain-containing protein</fullName>
    </recommendedName>
</protein>
<keyword evidence="8" id="KW-1185">Reference proteome</keyword>
<dbReference type="STRING" id="2769.R7QMQ5"/>
<dbReference type="InterPro" id="IPR050239">
    <property type="entry name" value="Sigma-70_RNA_pol_init_factors"/>
</dbReference>
<evidence type="ECO:0000256" key="2">
    <source>
        <dbReference type="ARBA" id="ARBA00023015"/>
    </source>
</evidence>
<dbReference type="RefSeq" id="XP_005710091.1">
    <property type="nucleotide sequence ID" value="XM_005710034.1"/>
</dbReference>
<evidence type="ECO:0000256" key="4">
    <source>
        <dbReference type="ARBA" id="ARBA00023125"/>
    </source>
</evidence>
<proteinExistence type="inferred from homology"/>
<organism evidence="7 8">
    <name type="scientific">Chondrus crispus</name>
    <name type="common">Carrageen Irish moss</name>
    <name type="synonym">Polymorpha crispa</name>
    <dbReference type="NCBI Taxonomy" id="2769"/>
    <lineage>
        <taxon>Eukaryota</taxon>
        <taxon>Rhodophyta</taxon>
        <taxon>Florideophyceae</taxon>
        <taxon>Rhodymeniophycidae</taxon>
        <taxon>Gigartinales</taxon>
        <taxon>Gigartinaceae</taxon>
        <taxon>Chondrus</taxon>
    </lineage>
</organism>
<dbReference type="EMBL" id="HG002073">
    <property type="protein sequence ID" value="CDF39797.1"/>
    <property type="molecule type" value="Genomic_DNA"/>
</dbReference>
<dbReference type="SUPFAM" id="SSF88659">
    <property type="entry name" value="Sigma3 and sigma4 domains of RNA polymerase sigma factors"/>
    <property type="match status" value="2"/>
</dbReference>
<dbReference type="GO" id="GO:0006352">
    <property type="term" value="P:DNA-templated transcription initiation"/>
    <property type="evidence" value="ECO:0007669"/>
    <property type="project" value="InterPro"/>
</dbReference>
<evidence type="ECO:0000256" key="5">
    <source>
        <dbReference type="ARBA" id="ARBA00023163"/>
    </source>
</evidence>
<evidence type="ECO:0000313" key="8">
    <source>
        <dbReference type="Proteomes" id="UP000012073"/>
    </source>
</evidence>
<dbReference type="KEGG" id="ccp:CHC_T00000401001"/>
<accession>R7QMQ5</accession>
<evidence type="ECO:0000313" key="7">
    <source>
        <dbReference type="EMBL" id="CDF39797.1"/>
    </source>
</evidence>
<dbReference type="PROSITE" id="PS00715">
    <property type="entry name" value="SIGMA70_1"/>
    <property type="match status" value="1"/>
</dbReference>
<dbReference type="CDD" id="cd06171">
    <property type="entry name" value="Sigma70_r4"/>
    <property type="match status" value="1"/>
</dbReference>
<comment type="similarity">
    <text evidence="1">Belongs to the sigma-70 factor family.</text>
</comment>
<dbReference type="Pfam" id="PF04545">
    <property type="entry name" value="Sigma70_r4"/>
    <property type="match status" value="1"/>
</dbReference>
<dbReference type="InterPro" id="IPR013325">
    <property type="entry name" value="RNA_pol_sigma_r2"/>
</dbReference>
<sequence length="318" mass="35570">MDEISREDLLDQTEVASLAKEIKLGVAVEEAQQKMESSLGRRPSIPELAEHLTIHPQEVQKRRMAGTAAKNTLVAANLRLVTSIARKVASTKSTKSTAGIALDDMVQEGSVGLIRAAEKFDASRGYRFSTYATWWIRAYVMRSITTQSRTIKVPSTIVDEYARIRKQYAVLQANGVFKPTDDQVAQALGITAAKLRFVVKVVTQVPTSLDINLDSGNNSSNPRALSEIVEGDDNVEERMVEDLQQKELDRALRRCLRPLERAVIRLRFGLDDGQPRTLRETGQLLGLSKERIRQLLFRALPKMKTPEIEQMLIDATAR</sequence>
<dbReference type="InterPro" id="IPR007630">
    <property type="entry name" value="RNA_pol_sigma70_r4"/>
</dbReference>